<dbReference type="PANTHER" id="PTHR11590">
    <property type="entry name" value="PROTEIN-GLUTAMINE GAMMA-GLUTAMYLTRANSFERASE"/>
    <property type="match status" value="1"/>
</dbReference>
<comment type="catalytic activity">
    <reaction evidence="7">
        <text>L-glutaminyl-[protein] + L-lysyl-[protein] = [protein]-L-lysyl-N(6)-5-L-glutamyl-[protein] + NH4(+)</text>
        <dbReference type="Rhea" id="RHEA:54816"/>
        <dbReference type="Rhea" id="RHEA-COMP:9752"/>
        <dbReference type="Rhea" id="RHEA-COMP:10207"/>
        <dbReference type="Rhea" id="RHEA-COMP:14005"/>
        <dbReference type="ChEBI" id="CHEBI:28938"/>
        <dbReference type="ChEBI" id="CHEBI:29969"/>
        <dbReference type="ChEBI" id="CHEBI:30011"/>
        <dbReference type="ChEBI" id="CHEBI:138370"/>
        <dbReference type="EC" id="2.3.2.13"/>
    </reaction>
</comment>
<dbReference type="Gene3D" id="3.90.260.10">
    <property type="entry name" value="Transglutaminase-like"/>
    <property type="match status" value="1"/>
</dbReference>
<dbReference type="Proteomes" id="UP000694393">
    <property type="component" value="Unplaced"/>
</dbReference>
<keyword evidence="5" id="KW-0012">Acyltransferase</keyword>
<feature type="binding site" evidence="9">
    <location>
        <position position="395"/>
    </location>
    <ligand>
        <name>Ca(2+)</name>
        <dbReference type="ChEBI" id="CHEBI:29108"/>
    </ligand>
</feature>
<feature type="binding site" evidence="9">
    <location>
        <position position="397"/>
    </location>
    <ligand>
        <name>Ca(2+)</name>
        <dbReference type="ChEBI" id="CHEBI:29108"/>
    </ligand>
</feature>
<dbReference type="InterPro" id="IPR008958">
    <property type="entry name" value="Transglutaminase_C"/>
</dbReference>
<dbReference type="InterPro" id="IPR050779">
    <property type="entry name" value="Transglutaminase"/>
</dbReference>
<dbReference type="Pfam" id="PF01841">
    <property type="entry name" value="Transglut_core"/>
    <property type="match status" value="1"/>
</dbReference>
<dbReference type="InterPro" id="IPR014756">
    <property type="entry name" value="Ig_E-set"/>
</dbReference>
<dbReference type="InterPro" id="IPR001102">
    <property type="entry name" value="Transglutaminase_N"/>
</dbReference>
<sequence>MAALRLTNTNWQLEANASAHQTDKYSSTELTVRRGRAFTLILTFNRALQSGESLTFTVETGPRPSPQSKTQAIFGISSTVSNSTWSAVQQSTSSSSVSISISSPANAAIGRYKLSMQTALDDSASRTSLGTFVLLFNPWSSGDDVFMPDNAKLKEYLLEEFGIVFVGNVNRISKLGWNYGQFQEDILNICLSILDRSLNYRKDSATDVSRRNDPKYVGRVLSAMINSNDDNGVLQGNWSGNYSGGVSPSSWNGSVEILRQWKDSGFKPVKYGQCWVFASVLTTVLRCLGIPTRMISNFNSAHDADKNLSVDVYYDTSGNPLNMGGDSVWNFHVWNESWFIRSDLGPSYNGWQILDATPQERSTGIFQCGPASLKAIKEGDVDLDFDTPFVFAEVNADRITWTYDSTTRETKPIFSETKSIGQFTSTKAVGSYARVDVTNDYKYIEGSQKEREVYEKARVKLGRVHGFSATSEKRPEIDQKPEISGKFKVDGSLEIGQDLSLILVLRNLTSVAKTVKANMTAWTIVYTGKPIHEVWKDSLSITLASAEEKQFPIKIAYAEYQQHLTRDNMIRVTALCQVESGIEVAVERNISLDNPELVMQVLGDAKVNEAVSVEVIFTNPINEEVTDCVLLAEGSDLLKGKLKIELPPLKPKQGSKVPLEIVPTKSGTKQLLVNFSCDKFPDVKAFETINVVN</sequence>
<dbReference type="InterPro" id="IPR023608">
    <property type="entry name" value="Transglutaminase_animal"/>
</dbReference>
<feature type="active site" evidence="8">
    <location>
        <position position="332"/>
    </location>
</feature>
<dbReference type="InterPro" id="IPR038765">
    <property type="entry name" value="Papain-like_cys_pep_sf"/>
</dbReference>
<evidence type="ECO:0000313" key="11">
    <source>
        <dbReference type="Ensembl" id="ENSPCEP00000013664.1"/>
    </source>
</evidence>
<dbReference type="FunFam" id="2.60.40.10:FF:000171">
    <property type="entry name" value="protein-glutamine gamma-glutamyltransferase 6"/>
    <property type="match status" value="1"/>
</dbReference>
<dbReference type="GO" id="GO:0003810">
    <property type="term" value="F:protein-glutamine gamma-glutamyltransferase activity"/>
    <property type="evidence" value="ECO:0007669"/>
    <property type="project" value="UniProtKB-EC"/>
</dbReference>
<dbReference type="SUPFAM" id="SSF49309">
    <property type="entry name" value="Transglutaminase, two C-terminal domains"/>
    <property type="match status" value="2"/>
</dbReference>
<evidence type="ECO:0000256" key="7">
    <source>
        <dbReference type="ARBA" id="ARBA00051843"/>
    </source>
</evidence>
<feature type="binding site" evidence="9">
    <location>
        <position position="445"/>
    </location>
    <ligand>
        <name>Ca(2+)</name>
        <dbReference type="ChEBI" id="CHEBI:29108"/>
    </ligand>
</feature>
<keyword evidence="12" id="KW-1185">Reference proteome</keyword>
<dbReference type="GO" id="GO:0046872">
    <property type="term" value="F:metal ion binding"/>
    <property type="evidence" value="ECO:0007669"/>
    <property type="project" value="UniProtKB-KW"/>
</dbReference>
<dbReference type="FunFam" id="2.60.40.10:FF:000090">
    <property type="entry name" value="Protein-glutamine gamma-glutamyltransferase 2"/>
    <property type="match status" value="1"/>
</dbReference>
<dbReference type="Pfam" id="PF00927">
    <property type="entry name" value="Transglut_C"/>
    <property type="match status" value="2"/>
</dbReference>
<dbReference type="SUPFAM" id="SSF81296">
    <property type="entry name" value="E set domains"/>
    <property type="match status" value="1"/>
</dbReference>
<evidence type="ECO:0000256" key="1">
    <source>
        <dbReference type="ARBA" id="ARBA00005968"/>
    </source>
</evidence>
<evidence type="ECO:0000259" key="10">
    <source>
        <dbReference type="SMART" id="SM00460"/>
    </source>
</evidence>
<evidence type="ECO:0000256" key="6">
    <source>
        <dbReference type="ARBA" id="ARBA00024222"/>
    </source>
</evidence>
<dbReference type="InterPro" id="IPR013808">
    <property type="entry name" value="Transglutaminase_AS"/>
</dbReference>
<proteinExistence type="inferred from homology"/>
<dbReference type="SUPFAM" id="SSF54001">
    <property type="entry name" value="Cysteine proteinases"/>
    <property type="match status" value="1"/>
</dbReference>
<reference evidence="11" key="1">
    <citation type="submission" date="2025-08" db="UniProtKB">
        <authorList>
            <consortium name="Ensembl"/>
        </authorList>
    </citation>
    <scope>IDENTIFICATION</scope>
</reference>
<dbReference type="PIRSF" id="PIRSF000459">
    <property type="entry name" value="TGM_EBP42"/>
    <property type="match status" value="1"/>
</dbReference>
<dbReference type="InterPro" id="IPR036985">
    <property type="entry name" value="Transglutaminase-like_sf"/>
</dbReference>
<organism evidence="11 12">
    <name type="scientific">Pelusios castaneus</name>
    <name type="common">West African mud turtle</name>
    <dbReference type="NCBI Taxonomy" id="367368"/>
    <lineage>
        <taxon>Eukaryota</taxon>
        <taxon>Metazoa</taxon>
        <taxon>Chordata</taxon>
        <taxon>Craniata</taxon>
        <taxon>Vertebrata</taxon>
        <taxon>Euteleostomi</taxon>
        <taxon>Archelosauria</taxon>
        <taxon>Testudinata</taxon>
        <taxon>Testudines</taxon>
        <taxon>Pleurodira</taxon>
        <taxon>Pelomedusidae</taxon>
        <taxon>Pelusios</taxon>
    </lineage>
</organism>
<comment type="cofactor">
    <cofactor evidence="9">
        <name>Ca(2+)</name>
        <dbReference type="ChEBI" id="CHEBI:29108"/>
    </cofactor>
    <text evidence="9">Binds 1 Ca(2+) ion per subunit.</text>
</comment>
<feature type="domain" description="Transglutaminase-like" evidence="10">
    <location>
        <begin position="266"/>
        <end position="358"/>
    </location>
</feature>
<dbReference type="InterPro" id="IPR013783">
    <property type="entry name" value="Ig-like_fold"/>
</dbReference>
<keyword evidence="3 9" id="KW-0479">Metal-binding</keyword>
<evidence type="ECO:0000256" key="5">
    <source>
        <dbReference type="ARBA" id="ARBA00023315"/>
    </source>
</evidence>
<keyword evidence="4 9" id="KW-0106">Calcium</keyword>
<evidence type="ECO:0000256" key="4">
    <source>
        <dbReference type="ARBA" id="ARBA00022837"/>
    </source>
</evidence>
<reference evidence="11" key="2">
    <citation type="submission" date="2025-09" db="UniProtKB">
        <authorList>
            <consortium name="Ensembl"/>
        </authorList>
    </citation>
    <scope>IDENTIFICATION</scope>
</reference>
<evidence type="ECO:0000313" key="12">
    <source>
        <dbReference type="Proteomes" id="UP000694393"/>
    </source>
</evidence>
<feature type="binding site" evidence="9">
    <location>
        <position position="450"/>
    </location>
    <ligand>
        <name>Ca(2+)</name>
        <dbReference type="ChEBI" id="CHEBI:29108"/>
    </ligand>
</feature>
<feature type="active site" evidence="8">
    <location>
        <position position="274"/>
    </location>
</feature>
<dbReference type="AlphaFoldDB" id="A0A8C8S2Q2"/>
<keyword evidence="2" id="KW-0808">Transferase</keyword>
<dbReference type="PANTHER" id="PTHR11590:SF36">
    <property type="entry name" value="PROTEIN-GLUTAMINE GAMMA-GLUTAMYLTRANSFERASE E"/>
    <property type="match status" value="1"/>
</dbReference>
<dbReference type="Ensembl" id="ENSPCET00000014169.1">
    <property type="protein sequence ID" value="ENSPCEP00000013664.1"/>
    <property type="gene ID" value="ENSPCEG00000010852.1"/>
</dbReference>
<dbReference type="Gene3D" id="2.60.40.10">
    <property type="entry name" value="Immunoglobulins"/>
    <property type="match status" value="3"/>
</dbReference>
<evidence type="ECO:0000256" key="3">
    <source>
        <dbReference type="ARBA" id="ARBA00022723"/>
    </source>
</evidence>
<evidence type="ECO:0000256" key="2">
    <source>
        <dbReference type="ARBA" id="ARBA00022679"/>
    </source>
</evidence>
<dbReference type="PROSITE" id="PS00547">
    <property type="entry name" value="TRANSGLUTAMINASES"/>
    <property type="match status" value="1"/>
</dbReference>
<feature type="active site" evidence="8">
    <location>
        <position position="355"/>
    </location>
</feature>
<accession>A0A8C8S2Q2</accession>
<dbReference type="InterPro" id="IPR002931">
    <property type="entry name" value="Transglutaminase-like"/>
</dbReference>
<dbReference type="InterPro" id="IPR036238">
    <property type="entry name" value="Transglutaminase_C_sf"/>
</dbReference>
<comment type="similarity">
    <text evidence="1">Belongs to the transglutaminase superfamily. Transglutaminase family.</text>
</comment>
<dbReference type="FunFam" id="2.60.40.10:FF:000278">
    <property type="entry name" value="Protein-glutamine gamma-glutamyltransferase 2"/>
    <property type="match status" value="1"/>
</dbReference>
<dbReference type="EC" id="2.3.2.13" evidence="6"/>
<evidence type="ECO:0000256" key="8">
    <source>
        <dbReference type="PIRSR" id="PIRSR000459-1"/>
    </source>
</evidence>
<dbReference type="Pfam" id="PF00868">
    <property type="entry name" value="Transglut_N"/>
    <property type="match status" value="1"/>
</dbReference>
<dbReference type="FunFam" id="3.90.260.10:FF:000001">
    <property type="entry name" value="Protein-glutamine gamma-glutamyltransferase 2"/>
    <property type="match status" value="1"/>
</dbReference>
<dbReference type="SMART" id="SM00460">
    <property type="entry name" value="TGc"/>
    <property type="match status" value="1"/>
</dbReference>
<name>A0A8C8S2Q2_9SAUR</name>
<protein>
    <recommendedName>
        <fullName evidence="6">protein-glutamine gamma-glutamyltransferase</fullName>
        <ecNumber evidence="6">2.3.2.13</ecNumber>
    </recommendedName>
</protein>
<evidence type="ECO:0000256" key="9">
    <source>
        <dbReference type="PIRSR" id="PIRSR000459-2"/>
    </source>
</evidence>